<dbReference type="InterPro" id="IPR011606">
    <property type="entry name" value="Brnchd-chn_aa_trnsp_permease"/>
</dbReference>
<dbReference type="PANTHER" id="PTHR34979">
    <property type="entry name" value="INNER MEMBRANE PROTEIN YGAZ"/>
    <property type="match status" value="1"/>
</dbReference>
<feature type="transmembrane region" description="Helical" evidence="8">
    <location>
        <begin position="31"/>
        <end position="53"/>
    </location>
</feature>
<evidence type="ECO:0000313" key="9">
    <source>
        <dbReference type="EMBL" id="SDL88070.1"/>
    </source>
</evidence>
<evidence type="ECO:0000256" key="1">
    <source>
        <dbReference type="ARBA" id="ARBA00004651"/>
    </source>
</evidence>
<evidence type="ECO:0000256" key="6">
    <source>
        <dbReference type="ARBA" id="ARBA00022989"/>
    </source>
</evidence>
<evidence type="ECO:0000256" key="2">
    <source>
        <dbReference type="ARBA" id="ARBA00010735"/>
    </source>
</evidence>
<evidence type="ECO:0000313" key="10">
    <source>
        <dbReference type="Proteomes" id="UP000199555"/>
    </source>
</evidence>
<organism evidence="9 10">
    <name type="scientific">Paracoccus chinensis</name>
    <dbReference type="NCBI Taxonomy" id="525640"/>
    <lineage>
        <taxon>Bacteria</taxon>
        <taxon>Pseudomonadati</taxon>
        <taxon>Pseudomonadota</taxon>
        <taxon>Alphaproteobacteria</taxon>
        <taxon>Rhodobacterales</taxon>
        <taxon>Paracoccaceae</taxon>
        <taxon>Paracoccus</taxon>
    </lineage>
</organism>
<dbReference type="GO" id="GO:0005886">
    <property type="term" value="C:plasma membrane"/>
    <property type="evidence" value="ECO:0007669"/>
    <property type="project" value="UniProtKB-SubCell"/>
</dbReference>
<dbReference type="GO" id="GO:1903785">
    <property type="term" value="P:L-valine transmembrane transport"/>
    <property type="evidence" value="ECO:0007669"/>
    <property type="project" value="TreeGrafter"/>
</dbReference>
<protein>
    <submittedName>
        <fullName evidence="9">Predicted branched-chain amino acid permease (Azaleucine resistance)</fullName>
    </submittedName>
</protein>
<comment type="subcellular location">
    <subcellularLocation>
        <location evidence="1">Cell membrane</location>
        <topology evidence="1">Multi-pass membrane protein</topology>
    </subcellularLocation>
</comment>
<accession>A0A1G9NNV2</accession>
<reference evidence="10" key="1">
    <citation type="submission" date="2016-10" db="EMBL/GenBank/DDBJ databases">
        <authorList>
            <person name="Varghese N."/>
            <person name="Submissions S."/>
        </authorList>
    </citation>
    <scope>NUCLEOTIDE SEQUENCE [LARGE SCALE GENOMIC DNA]</scope>
    <source>
        <strain evidence="10">CGMCC 1.7655</strain>
    </source>
</reference>
<keyword evidence="3" id="KW-0813">Transport</keyword>
<dbReference type="EMBL" id="FNGE01000033">
    <property type="protein sequence ID" value="SDL88070.1"/>
    <property type="molecule type" value="Genomic_DNA"/>
</dbReference>
<keyword evidence="6 8" id="KW-1133">Transmembrane helix</keyword>
<dbReference type="PANTHER" id="PTHR34979:SF1">
    <property type="entry name" value="INNER MEMBRANE PROTEIN YGAZ"/>
    <property type="match status" value="1"/>
</dbReference>
<comment type="similarity">
    <text evidence="2">Belongs to the AzlC family.</text>
</comment>
<dbReference type="OrthoDB" id="3579489at2"/>
<proteinExistence type="inferred from homology"/>
<evidence type="ECO:0000256" key="4">
    <source>
        <dbReference type="ARBA" id="ARBA00022475"/>
    </source>
</evidence>
<feature type="transmembrane region" description="Helical" evidence="8">
    <location>
        <begin position="175"/>
        <end position="193"/>
    </location>
</feature>
<evidence type="ECO:0000256" key="5">
    <source>
        <dbReference type="ARBA" id="ARBA00022692"/>
    </source>
</evidence>
<name>A0A1G9NNV2_9RHOB</name>
<feature type="transmembrane region" description="Helical" evidence="8">
    <location>
        <begin position="200"/>
        <end position="220"/>
    </location>
</feature>
<dbReference type="RefSeq" id="WP_090757446.1">
    <property type="nucleotide sequence ID" value="NZ_FNGE01000033.1"/>
</dbReference>
<evidence type="ECO:0000256" key="3">
    <source>
        <dbReference type="ARBA" id="ARBA00022448"/>
    </source>
</evidence>
<dbReference type="AlphaFoldDB" id="A0A1G9NNV2"/>
<keyword evidence="4" id="KW-1003">Cell membrane</keyword>
<dbReference type="Proteomes" id="UP000199555">
    <property type="component" value="Unassembled WGS sequence"/>
</dbReference>
<evidence type="ECO:0000256" key="7">
    <source>
        <dbReference type="ARBA" id="ARBA00023136"/>
    </source>
</evidence>
<sequence>MTQLSRPVPLASGAESPSVARSFRTGFLQALPFLLVLVPFALLFGVVATAAGLDLAQTMGFSVLVLAGASQFSAVQLLSDHAPVLVVLASSLAINLRMAMYSASLTPWLGRAPAWQRALIAYVLIDQTYGMAIQRFERQPRLTIPERVAYLAGATPVLCLPWMLFTYVGATAGQMIPAAWPLDFAVPITFLAMTAPMMRTLPHVAAALVAVLSALALSGLPSGTGVLIAGPLGMAAGAVAEAWQSRRRIQRSG</sequence>
<gene>
    <name evidence="9" type="ORF">SAMN04487971_1333</name>
</gene>
<evidence type="ECO:0000256" key="8">
    <source>
        <dbReference type="SAM" id="Phobius"/>
    </source>
</evidence>
<dbReference type="Pfam" id="PF03591">
    <property type="entry name" value="AzlC"/>
    <property type="match status" value="1"/>
</dbReference>
<keyword evidence="5 8" id="KW-0812">Transmembrane</keyword>
<feature type="transmembrane region" description="Helical" evidence="8">
    <location>
        <begin position="148"/>
        <end position="169"/>
    </location>
</feature>
<keyword evidence="7 8" id="KW-0472">Membrane</keyword>
<dbReference type="STRING" id="525640.SAMN04487971_1333"/>
<keyword evidence="10" id="KW-1185">Reference proteome</keyword>